<sequence>MSRKIYYYSRTGNCARVAYKYAKDKESYLVQIMDVPEDRYWGAWGFIKGAINTLSKKEVSYRLVGDRYIESSEIVLITPVWAGQIPPTFRSFLQNESFASDLMVHVVTVSRSGRGRDAFRQVVKILEKAGVREIRHRNLKENEIE</sequence>
<dbReference type="KEGG" id="aft:BBF96_01515"/>
<dbReference type="InterPro" id="IPR029039">
    <property type="entry name" value="Flavoprotein-like_sf"/>
</dbReference>
<name>A0A3S9SV82_9FIRM</name>
<reference evidence="2 3" key="1">
    <citation type="submission" date="2016-07" db="EMBL/GenBank/DDBJ databases">
        <title>Genome and transcriptome analysis of iron-reducing fermentative bacteria Anoxybacter fermentans.</title>
        <authorList>
            <person name="Zeng X."/>
            <person name="Shao Z."/>
        </authorList>
    </citation>
    <scope>NUCLEOTIDE SEQUENCE [LARGE SCALE GENOMIC DNA]</scope>
    <source>
        <strain evidence="2 3">DY22613</strain>
    </source>
</reference>
<evidence type="ECO:0000259" key="1">
    <source>
        <dbReference type="PROSITE" id="PS50902"/>
    </source>
</evidence>
<dbReference type="GO" id="GO:0016651">
    <property type="term" value="F:oxidoreductase activity, acting on NAD(P)H"/>
    <property type="evidence" value="ECO:0007669"/>
    <property type="project" value="UniProtKB-ARBA"/>
</dbReference>
<dbReference type="OrthoDB" id="9806505at2"/>
<dbReference type="AlphaFoldDB" id="A0A3S9SV82"/>
<dbReference type="Proteomes" id="UP000267250">
    <property type="component" value="Chromosome"/>
</dbReference>
<feature type="domain" description="Flavodoxin-like" evidence="1">
    <location>
        <begin position="3"/>
        <end position="145"/>
    </location>
</feature>
<evidence type="ECO:0000313" key="2">
    <source>
        <dbReference type="EMBL" id="AZR72188.1"/>
    </source>
</evidence>
<gene>
    <name evidence="2" type="ORF">BBF96_01515</name>
</gene>
<protein>
    <recommendedName>
        <fullName evidence="1">Flavodoxin-like domain-containing protein</fullName>
    </recommendedName>
</protein>
<accession>A0A3S9SV82</accession>
<dbReference type="InterPro" id="IPR008254">
    <property type="entry name" value="Flavodoxin/NO_synth"/>
</dbReference>
<dbReference type="GO" id="GO:0010181">
    <property type="term" value="F:FMN binding"/>
    <property type="evidence" value="ECO:0007669"/>
    <property type="project" value="InterPro"/>
</dbReference>
<evidence type="ECO:0000313" key="3">
    <source>
        <dbReference type="Proteomes" id="UP000267250"/>
    </source>
</evidence>
<dbReference type="EMBL" id="CP016379">
    <property type="protein sequence ID" value="AZR72188.1"/>
    <property type="molecule type" value="Genomic_DNA"/>
</dbReference>
<dbReference type="Gene3D" id="3.40.50.360">
    <property type="match status" value="1"/>
</dbReference>
<proteinExistence type="predicted"/>
<organism evidence="2 3">
    <name type="scientific">Anoxybacter fermentans</name>
    <dbReference type="NCBI Taxonomy" id="1323375"/>
    <lineage>
        <taxon>Bacteria</taxon>
        <taxon>Bacillati</taxon>
        <taxon>Bacillota</taxon>
        <taxon>Clostridia</taxon>
        <taxon>Halanaerobiales</taxon>
        <taxon>Anoxybacter</taxon>
    </lineage>
</organism>
<dbReference type="RefSeq" id="WP_127015517.1">
    <property type="nucleotide sequence ID" value="NZ_CP016379.1"/>
</dbReference>
<keyword evidence="3" id="KW-1185">Reference proteome</keyword>
<dbReference type="PROSITE" id="PS50902">
    <property type="entry name" value="FLAVODOXIN_LIKE"/>
    <property type="match status" value="1"/>
</dbReference>
<dbReference type="SUPFAM" id="SSF52218">
    <property type="entry name" value="Flavoproteins"/>
    <property type="match status" value="1"/>
</dbReference>